<keyword evidence="4" id="KW-0547">Nucleotide-binding</keyword>
<comment type="similarity">
    <text evidence="2">Belongs to the SMC family. SMC4 subfamily.</text>
</comment>
<dbReference type="PhylomeDB" id="A0A061ALU1"/>
<keyword evidence="3" id="KW-0132">Cell division</keyword>
<evidence type="ECO:0000256" key="8">
    <source>
        <dbReference type="ARBA" id="ARBA00023067"/>
    </source>
</evidence>
<feature type="compositionally biased region" description="Acidic residues" evidence="13">
    <location>
        <begin position="18"/>
        <end position="28"/>
    </location>
</feature>
<dbReference type="PANTHER" id="PTHR18937:SF172">
    <property type="entry name" value="STRUCTURAL MAINTENANCE OF CHROMOSOMES PROTEIN"/>
    <property type="match status" value="1"/>
</dbReference>
<dbReference type="Pfam" id="PF02463">
    <property type="entry name" value="SMC_N"/>
    <property type="match status" value="2"/>
</dbReference>
<feature type="coiled-coil region" evidence="12">
    <location>
        <begin position="1142"/>
        <end position="1182"/>
    </location>
</feature>
<dbReference type="FunFam" id="3.40.50.300:FF:000481">
    <property type="entry name" value="Structural maintenance of chromosomes 4"/>
    <property type="match status" value="1"/>
</dbReference>
<dbReference type="InterPro" id="IPR010935">
    <property type="entry name" value="SMC_hinge"/>
</dbReference>
<keyword evidence="10" id="KW-0131">Cell cycle</keyword>
<evidence type="ECO:0000259" key="14">
    <source>
        <dbReference type="SMART" id="SM00968"/>
    </source>
</evidence>
<feature type="compositionally biased region" description="Basic residues" evidence="13">
    <location>
        <begin position="1"/>
        <end position="12"/>
    </location>
</feature>
<dbReference type="OrthoDB" id="5575062at2759"/>
<dbReference type="Gene3D" id="1.10.287.1490">
    <property type="match status" value="1"/>
</dbReference>
<dbReference type="SMART" id="SM00968">
    <property type="entry name" value="SMC_hinge"/>
    <property type="match status" value="1"/>
</dbReference>
<evidence type="ECO:0000256" key="5">
    <source>
        <dbReference type="ARBA" id="ARBA00022776"/>
    </source>
</evidence>
<feature type="coiled-coil region" evidence="12">
    <location>
        <begin position="306"/>
        <end position="340"/>
    </location>
</feature>
<evidence type="ECO:0000256" key="3">
    <source>
        <dbReference type="ARBA" id="ARBA00022618"/>
    </source>
</evidence>
<sequence>MSSPVAKRRNIGRHILADEDVSENESDVVMDKENATSPSKGQSPPRKERRSSLAPIDQNVDLNLNTVKLEPPSTQTQPASPKLKPSFNGPDIIQLSPMKSSKIASMQYYSQENNNEPIQRLVIDRLILTNFKSYAGQQIIGPFHTSFSAVVGPNGSGKSNVIDAMLFVFGFRANKMRQGKLSELIHNSEAAPNLESCSVDIHFVHVTDNLDGSTTVKEGSELVVSRRAYRNNGSSYFINNKGSNYTEVTKLLKEKGIDLDHKRFLILQGEVESIAQMKPKAEKENDDGLLEYLEDIIGTSGYKSTIEDCYKQIDELNEVCQEKENRFSLVEKEKDSLESKKDEALNFISKEKELVEKRSMLYQFKVFKSNESLEANQKVLADLQGQLKAEQNESAEFQKEVKNLEKDYNSLVSSIEELGKEINKLEDMQKKGDREKVAVEEKKKSLENKKKKAEKLLNTAISAFKEAETKHSTLSSENEEFAKDLEELKQSLVEEKAILDEIRLELTDKTKAFNYEIAIHEAKLQPWTERLEQKKSEITIAESQVQMLKDQRSQLDTEIKLLKQRIEDIVNEGKANEEQLQALKTEKDHNDNQIQLGEQECANAESRLRDMDTALSSHRQRTLEARGSLSTVENKNRVLSGLMRLQESGRIQGFYGRLGDLGFIDDKYDVAVSTACGQLDDMVVQTVETGQQCIDYLRKNNLGYARFILLDKLRKFNLNPIQTPHNVPRLFDLIQPQEPKFAPAFYSVLQDTLVATDMREANSVAYGAKRFRVVTLDGKLIDKSGTLSGGGNVVSRGGMKSTSQASSVSEREVLLLEKQLADREHKFEVAQNTLFEMRSALTQLKDRQPEIDSEMSKIQFQIESSRTELKNSKTQLDEMIQKNAALAADTKEIHAFEKKVRTLQGEYDQLKEESKEIQDKINDLQEKIMNVGGVKLRMQNSKVDGINQKIEITSQKINNNKVTIKKLDNELKRYTKSKTEKEAEIEEYLQEIAKVEETYQEKIRAFGNLEENLKKLMDTKDDTNSKAETLKESLDEKLVQIDKLKSGQVEIENKIERHESVVKQATKHIQQYTAALQGLEFRDVTHLLSFIEAQEELDKYSNPILSELSPDEIQALDLEELERVVDDLDDFVSKAKVDVDVLEEYGRRAKEYHSRKMDLNEAVEKRDEIKKAAEDLKKKRLDEFMEGFNIISATLKEMYQMITMGGNAELELVDSLDPFSEGILFSVMPPKKSWKNISNLSGGEKTLSSLALVFALHRYKPTPLYVMDEIDAALDFRNVSIVANYIKERTKNAQFIVISLRNNMFELAQQLVGIYKVNNMTRSITLQNNDLLERE</sequence>
<evidence type="ECO:0000256" key="10">
    <source>
        <dbReference type="ARBA" id="ARBA00023306"/>
    </source>
</evidence>
<dbReference type="Gene3D" id="1.20.1060.20">
    <property type="match status" value="1"/>
</dbReference>
<keyword evidence="5" id="KW-0498">Mitosis</keyword>
<dbReference type="InterPro" id="IPR003395">
    <property type="entry name" value="RecF/RecN/SMC_N"/>
</dbReference>
<comment type="subcellular location">
    <subcellularLocation>
        <location evidence="1 11">Nucleus</location>
    </subcellularLocation>
</comment>
<reference evidence="15" key="1">
    <citation type="journal article" date="2014" name="Genome Announc.">
        <title>Genome sequence of the yeast Cyberlindnera fabianii (Hansenula fabianii).</title>
        <authorList>
            <person name="Freel K.C."/>
            <person name="Sarilar V."/>
            <person name="Neuveglise C."/>
            <person name="Devillers H."/>
            <person name="Friedrich A."/>
            <person name="Schacherer J."/>
        </authorList>
    </citation>
    <scope>NUCLEOTIDE SEQUENCE</scope>
    <source>
        <strain evidence="15">YJS4271</strain>
    </source>
</reference>
<dbReference type="GO" id="GO:0000796">
    <property type="term" value="C:condensin complex"/>
    <property type="evidence" value="ECO:0007669"/>
    <property type="project" value="TreeGrafter"/>
</dbReference>
<dbReference type="GO" id="GO:0016887">
    <property type="term" value="F:ATP hydrolysis activity"/>
    <property type="evidence" value="ECO:0007669"/>
    <property type="project" value="InterPro"/>
</dbReference>
<organism evidence="15">
    <name type="scientific">Cyberlindnera fabianii</name>
    <name type="common">Yeast</name>
    <name type="synonym">Hansenula fabianii</name>
    <dbReference type="NCBI Taxonomy" id="36022"/>
    <lineage>
        <taxon>Eukaryota</taxon>
        <taxon>Fungi</taxon>
        <taxon>Dikarya</taxon>
        <taxon>Ascomycota</taxon>
        <taxon>Saccharomycotina</taxon>
        <taxon>Saccharomycetes</taxon>
        <taxon>Phaffomycetales</taxon>
        <taxon>Phaffomycetaceae</taxon>
        <taxon>Cyberlindnera</taxon>
    </lineage>
</organism>
<evidence type="ECO:0000256" key="12">
    <source>
        <dbReference type="SAM" id="Coils"/>
    </source>
</evidence>
<evidence type="ECO:0000256" key="9">
    <source>
        <dbReference type="ARBA" id="ARBA00023242"/>
    </source>
</evidence>
<dbReference type="PANTHER" id="PTHR18937">
    <property type="entry name" value="STRUCTURAL MAINTENANCE OF CHROMOSOMES SMC FAMILY MEMBER"/>
    <property type="match status" value="1"/>
</dbReference>
<dbReference type="SUPFAM" id="SSF52540">
    <property type="entry name" value="P-loop containing nucleoside triphosphate hydrolases"/>
    <property type="match status" value="2"/>
</dbReference>
<dbReference type="PIRSF" id="PIRSF005719">
    <property type="entry name" value="SMC"/>
    <property type="match status" value="1"/>
</dbReference>
<protein>
    <recommendedName>
        <fullName evidence="11">Structural maintenance of chromosomes protein</fullName>
    </recommendedName>
</protein>
<evidence type="ECO:0000256" key="13">
    <source>
        <dbReference type="SAM" id="MobiDB-lite"/>
    </source>
</evidence>
<dbReference type="GO" id="GO:0051301">
    <property type="term" value="P:cell division"/>
    <property type="evidence" value="ECO:0007669"/>
    <property type="project" value="UniProtKB-KW"/>
</dbReference>
<dbReference type="InterPro" id="IPR027417">
    <property type="entry name" value="P-loop_NTPase"/>
</dbReference>
<accession>A0A061ALU1</accession>
<dbReference type="EMBL" id="LK052887">
    <property type="protein sequence ID" value="CDR38543.1"/>
    <property type="molecule type" value="Genomic_DNA"/>
</dbReference>
<dbReference type="VEuPathDB" id="FungiDB:BON22_4147"/>
<feature type="coiled-coil region" evidence="12">
    <location>
        <begin position="531"/>
        <end position="586"/>
    </location>
</feature>
<dbReference type="FunFam" id="3.40.50.300:FF:000585">
    <property type="entry name" value="Structural maintenance of chromosomes 4"/>
    <property type="match status" value="1"/>
</dbReference>
<keyword evidence="7 12" id="KW-0175">Coiled coil</keyword>
<feature type="coiled-coil region" evidence="12">
    <location>
        <begin position="957"/>
        <end position="1075"/>
    </location>
</feature>
<proteinExistence type="inferred from homology"/>
<dbReference type="Pfam" id="PF06470">
    <property type="entry name" value="SMC_hinge"/>
    <property type="match status" value="1"/>
</dbReference>
<feature type="coiled-coil region" evidence="12">
    <location>
        <begin position="862"/>
        <end position="927"/>
    </location>
</feature>
<evidence type="ECO:0000256" key="6">
    <source>
        <dbReference type="ARBA" id="ARBA00022840"/>
    </source>
</evidence>
<evidence type="ECO:0000256" key="2">
    <source>
        <dbReference type="ARBA" id="ARBA00006005"/>
    </source>
</evidence>
<keyword evidence="9 11" id="KW-0539">Nucleus</keyword>
<feature type="domain" description="SMC hinge" evidence="14">
    <location>
        <begin position="652"/>
        <end position="765"/>
    </location>
</feature>
<dbReference type="SUPFAM" id="SSF75553">
    <property type="entry name" value="Smc hinge domain"/>
    <property type="match status" value="1"/>
</dbReference>
<evidence type="ECO:0000256" key="4">
    <source>
        <dbReference type="ARBA" id="ARBA00022741"/>
    </source>
</evidence>
<dbReference type="GO" id="GO:0007076">
    <property type="term" value="P:mitotic chromosome condensation"/>
    <property type="evidence" value="ECO:0007669"/>
    <property type="project" value="UniProtKB-ARBA"/>
</dbReference>
<dbReference type="Gene3D" id="3.30.70.1620">
    <property type="match status" value="1"/>
</dbReference>
<evidence type="ECO:0000256" key="7">
    <source>
        <dbReference type="ARBA" id="ARBA00023054"/>
    </source>
</evidence>
<feature type="region of interest" description="Disordered" evidence="13">
    <location>
        <begin position="1"/>
        <end position="58"/>
    </location>
</feature>
<keyword evidence="8" id="KW-0226">DNA condensation</keyword>
<dbReference type="Gene3D" id="3.40.50.300">
    <property type="entry name" value="P-loop containing nucleotide triphosphate hydrolases"/>
    <property type="match status" value="2"/>
</dbReference>
<name>A0A061ALU1_CYBFA</name>
<evidence type="ECO:0000256" key="11">
    <source>
        <dbReference type="PIRNR" id="PIRNR005719"/>
    </source>
</evidence>
<evidence type="ECO:0000313" key="15">
    <source>
        <dbReference type="EMBL" id="CDR38543.1"/>
    </source>
</evidence>
<keyword evidence="6" id="KW-0067">ATP-binding</keyword>
<evidence type="ECO:0000256" key="1">
    <source>
        <dbReference type="ARBA" id="ARBA00004123"/>
    </source>
</evidence>
<dbReference type="InterPro" id="IPR024704">
    <property type="entry name" value="SMC"/>
</dbReference>
<gene>
    <name evidence="15" type="ORF">CYFA0S_02e02872g</name>
</gene>
<dbReference type="InterPro" id="IPR036277">
    <property type="entry name" value="SMC_hinge_sf"/>
</dbReference>
<dbReference type="VEuPathDB" id="FungiDB:BON22_0599"/>
<dbReference type="GO" id="GO:0005524">
    <property type="term" value="F:ATP binding"/>
    <property type="evidence" value="ECO:0007669"/>
    <property type="project" value="UniProtKB-KW"/>
</dbReference>
<dbReference type="GO" id="GO:0005634">
    <property type="term" value="C:nucleus"/>
    <property type="evidence" value="ECO:0007669"/>
    <property type="project" value="UniProtKB-SubCell"/>
</dbReference>
<feature type="coiled-coil region" evidence="12">
    <location>
        <begin position="373"/>
        <end position="505"/>
    </location>
</feature>